<dbReference type="SUPFAM" id="SSF54285">
    <property type="entry name" value="MoaD/ThiS"/>
    <property type="match status" value="1"/>
</dbReference>
<dbReference type="UniPathway" id="UPA00344"/>
<accession>A0A382TYJ7</accession>
<dbReference type="InterPro" id="IPR012675">
    <property type="entry name" value="Beta-grasp_dom_sf"/>
</dbReference>
<evidence type="ECO:0000256" key="1">
    <source>
        <dbReference type="ARBA" id="ARBA00022741"/>
    </source>
</evidence>
<gene>
    <name evidence="2" type="ORF">METZ01_LOCUS379435</name>
</gene>
<reference evidence="2" key="1">
    <citation type="submission" date="2018-05" db="EMBL/GenBank/DDBJ databases">
        <authorList>
            <person name="Lanie J.A."/>
            <person name="Ng W.-L."/>
            <person name="Kazmierczak K.M."/>
            <person name="Andrzejewski T.M."/>
            <person name="Davidsen T.M."/>
            <person name="Wayne K.J."/>
            <person name="Tettelin H."/>
            <person name="Glass J.I."/>
            <person name="Rusch D."/>
            <person name="Podicherti R."/>
            <person name="Tsui H.-C.T."/>
            <person name="Winkler M.E."/>
        </authorList>
    </citation>
    <scope>NUCLEOTIDE SEQUENCE</scope>
</reference>
<sequence length="102" mass="11668">MKKEKYSITILLFAGIREKIKKDNLFWTVSRGDTLNDVIDRLTIAFNVSRTLFESYMYAVNGEYVDLNHLLIDGDEIAVIPPVSGGSFGYSDNDFIRIRITE</sequence>
<dbReference type="Gene3D" id="3.10.20.30">
    <property type="match status" value="1"/>
</dbReference>
<dbReference type="InterPro" id="IPR003749">
    <property type="entry name" value="ThiS/MoaD-like"/>
</dbReference>
<dbReference type="Pfam" id="PF02597">
    <property type="entry name" value="ThiS"/>
    <property type="match status" value="1"/>
</dbReference>
<keyword evidence="1" id="KW-0547">Nucleotide-binding</keyword>
<feature type="non-terminal residue" evidence="2">
    <location>
        <position position="102"/>
    </location>
</feature>
<dbReference type="GO" id="GO:0000166">
    <property type="term" value="F:nucleotide binding"/>
    <property type="evidence" value="ECO:0007669"/>
    <property type="project" value="UniProtKB-KW"/>
</dbReference>
<proteinExistence type="predicted"/>
<dbReference type="AlphaFoldDB" id="A0A382TYJ7"/>
<protein>
    <recommendedName>
        <fullName evidence="3">Molybdopterin synthase sulfur carrier subunit</fullName>
    </recommendedName>
</protein>
<evidence type="ECO:0008006" key="3">
    <source>
        <dbReference type="Google" id="ProtNLM"/>
    </source>
</evidence>
<dbReference type="PANTHER" id="PTHR33359">
    <property type="entry name" value="MOLYBDOPTERIN SYNTHASE SULFUR CARRIER SUBUNIT"/>
    <property type="match status" value="1"/>
</dbReference>
<dbReference type="CDD" id="cd00754">
    <property type="entry name" value="Ubl_MoaD"/>
    <property type="match status" value="1"/>
</dbReference>
<dbReference type="GO" id="GO:0006777">
    <property type="term" value="P:Mo-molybdopterin cofactor biosynthetic process"/>
    <property type="evidence" value="ECO:0007669"/>
    <property type="project" value="InterPro"/>
</dbReference>
<dbReference type="GO" id="GO:1990133">
    <property type="term" value="C:molybdopterin adenylyltransferase complex"/>
    <property type="evidence" value="ECO:0007669"/>
    <property type="project" value="TreeGrafter"/>
</dbReference>
<evidence type="ECO:0000313" key="2">
    <source>
        <dbReference type="EMBL" id="SVD26581.1"/>
    </source>
</evidence>
<dbReference type="InterPro" id="IPR044672">
    <property type="entry name" value="MOCS2A"/>
</dbReference>
<dbReference type="PANTHER" id="PTHR33359:SF1">
    <property type="entry name" value="MOLYBDOPTERIN SYNTHASE SULFUR CARRIER SUBUNIT"/>
    <property type="match status" value="1"/>
</dbReference>
<organism evidence="2">
    <name type="scientific">marine metagenome</name>
    <dbReference type="NCBI Taxonomy" id="408172"/>
    <lineage>
        <taxon>unclassified sequences</taxon>
        <taxon>metagenomes</taxon>
        <taxon>ecological metagenomes</taxon>
    </lineage>
</organism>
<dbReference type="EMBL" id="UINC01139807">
    <property type="protein sequence ID" value="SVD26581.1"/>
    <property type="molecule type" value="Genomic_DNA"/>
</dbReference>
<dbReference type="InterPro" id="IPR016155">
    <property type="entry name" value="Mopterin_synth/thiamin_S_b"/>
</dbReference>
<name>A0A382TYJ7_9ZZZZ</name>